<evidence type="ECO:0000313" key="2">
    <source>
        <dbReference type="EMBL" id="PWN55899.1"/>
    </source>
</evidence>
<dbReference type="GO" id="GO:0004668">
    <property type="term" value="F:protein-arginine deiminase activity"/>
    <property type="evidence" value="ECO:0007669"/>
    <property type="project" value="InterPro"/>
</dbReference>
<dbReference type="SUPFAM" id="SSF55909">
    <property type="entry name" value="Pentein"/>
    <property type="match status" value="1"/>
</dbReference>
<dbReference type="GO" id="GO:0047632">
    <property type="term" value="F:agmatine deiminase activity"/>
    <property type="evidence" value="ECO:0007669"/>
    <property type="project" value="TreeGrafter"/>
</dbReference>
<protein>
    <submittedName>
        <fullName evidence="2">Agmatine deiminase</fullName>
    </submittedName>
</protein>
<dbReference type="AlphaFoldDB" id="A0A363UKE1"/>
<comment type="caution">
    <text evidence="2">The sequence shown here is derived from an EMBL/GenBank/DDBJ whole genome shotgun (WGS) entry which is preliminary data.</text>
</comment>
<dbReference type="EMBL" id="QEQK01000008">
    <property type="protein sequence ID" value="PWN55899.1"/>
    <property type="molecule type" value="Genomic_DNA"/>
</dbReference>
<dbReference type="PANTHER" id="PTHR31377">
    <property type="entry name" value="AGMATINE DEIMINASE-RELATED"/>
    <property type="match status" value="1"/>
</dbReference>
<dbReference type="Proteomes" id="UP000251800">
    <property type="component" value="Unassembled WGS sequence"/>
</dbReference>
<dbReference type="InterPro" id="IPR007466">
    <property type="entry name" value="Peptidyl-Arg-deiminase_porph"/>
</dbReference>
<dbReference type="Pfam" id="PF04371">
    <property type="entry name" value="PAD_porph"/>
    <property type="match status" value="1"/>
</dbReference>
<keyword evidence="1" id="KW-0378">Hydrolase</keyword>
<dbReference type="OrthoDB" id="9808013at2"/>
<dbReference type="PANTHER" id="PTHR31377:SF0">
    <property type="entry name" value="AGMATINE DEIMINASE-RELATED"/>
    <property type="match status" value="1"/>
</dbReference>
<dbReference type="GO" id="GO:0009446">
    <property type="term" value="P:putrescine biosynthetic process"/>
    <property type="evidence" value="ECO:0007669"/>
    <property type="project" value="InterPro"/>
</dbReference>
<reference evidence="2 3" key="1">
    <citation type="submission" date="2018-05" db="EMBL/GenBank/DDBJ databases">
        <title>Abyssibacter profundi OUC007T gen. nov., sp. nov, a marine bacterium isolated from seawater of the Mariana Trench.</title>
        <authorList>
            <person name="Zhou S."/>
        </authorList>
    </citation>
    <scope>NUCLEOTIDE SEQUENCE [LARGE SCALE GENOMIC DNA]</scope>
    <source>
        <strain evidence="2 3">OUC007</strain>
    </source>
</reference>
<organism evidence="2 3">
    <name type="scientific">Abyssibacter profundi</name>
    <dbReference type="NCBI Taxonomy" id="2182787"/>
    <lineage>
        <taxon>Bacteria</taxon>
        <taxon>Pseudomonadati</taxon>
        <taxon>Pseudomonadota</taxon>
        <taxon>Gammaproteobacteria</taxon>
        <taxon>Chromatiales</taxon>
        <taxon>Oceanococcaceae</taxon>
        <taxon>Abyssibacter</taxon>
    </lineage>
</organism>
<proteinExistence type="predicted"/>
<evidence type="ECO:0000313" key="3">
    <source>
        <dbReference type="Proteomes" id="UP000251800"/>
    </source>
</evidence>
<name>A0A363UKE1_9GAMM</name>
<evidence type="ECO:0000256" key="1">
    <source>
        <dbReference type="ARBA" id="ARBA00022801"/>
    </source>
</evidence>
<keyword evidence="3" id="KW-1185">Reference proteome</keyword>
<dbReference type="Gene3D" id="3.75.10.10">
    <property type="entry name" value="L-arginine/glycine Amidinotransferase, Chain A"/>
    <property type="match status" value="1"/>
</dbReference>
<accession>A0A363UKE1</accession>
<dbReference type="RefSeq" id="WP_109720510.1">
    <property type="nucleotide sequence ID" value="NZ_QEQK01000008.1"/>
</dbReference>
<gene>
    <name evidence="2" type="ORF">DEH80_10510</name>
</gene>
<sequence>MSIHWPAEFEPQSRVLLTWPHVGTDWGRAFSDVEPVFRQLAGLITQQADLIVAAQDPAHVREQLAIAAVPADRVHIVPCHSDDVWARDHGPITVFEETTPRALDFRFDGWGGKFDARQDNRITQQLDAAGVLRPAQRVNVDWTLEGGGIETDGQGCLLATEACLLDPRRNPQVERHRLERQLHEWLGIVQLLWLSAGHLEGDDTDSHIDTLARFVSPEVIAYQACDDALDSHHGSLSTMRDQLRELRHRDGHAFDLVPLPLPAPQTDEFGRRLPAGYANFLILNDLVLVPVYKTAADDLALRRLDDAFAGRRIEPVDCRALITQNGSLHCVTMNIPRMGDGT</sequence>